<feature type="transmembrane region" description="Helical" evidence="8">
    <location>
        <begin position="474"/>
        <end position="496"/>
    </location>
</feature>
<evidence type="ECO:0000256" key="4">
    <source>
        <dbReference type="ARBA" id="ARBA00022989"/>
    </source>
</evidence>
<keyword evidence="3 8" id="KW-0812">Transmembrane</keyword>
<feature type="transmembrane region" description="Helical" evidence="8">
    <location>
        <begin position="379"/>
        <end position="398"/>
    </location>
</feature>
<proteinExistence type="predicted"/>
<name>A0A9P6XC70_RHIOR</name>
<dbReference type="GO" id="GO:0140107">
    <property type="term" value="F:high-affinity potassium ion transmembrane transporter activity"/>
    <property type="evidence" value="ECO:0007669"/>
    <property type="project" value="TreeGrafter"/>
</dbReference>
<dbReference type="AlphaFoldDB" id="A0A9P6XC70"/>
<comment type="subcellular location">
    <subcellularLocation>
        <location evidence="1">Membrane</location>
        <topology evidence="1">Multi-pass membrane protein</topology>
    </subcellularLocation>
</comment>
<feature type="transmembrane region" description="Helical" evidence="8">
    <location>
        <begin position="20"/>
        <end position="40"/>
    </location>
</feature>
<evidence type="ECO:0000256" key="6">
    <source>
        <dbReference type="ARBA" id="ARBA00023136"/>
    </source>
</evidence>
<evidence type="ECO:0000256" key="1">
    <source>
        <dbReference type="ARBA" id="ARBA00004141"/>
    </source>
</evidence>
<feature type="transmembrane region" description="Helical" evidence="8">
    <location>
        <begin position="627"/>
        <end position="646"/>
    </location>
</feature>
<feature type="compositionally biased region" description="Polar residues" evidence="7">
    <location>
        <begin position="212"/>
        <end position="226"/>
    </location>
</feature>
<reference evidence="9" key="1">
    <citation type="journal article" date="2020" name="Microb. Genom.">
        <title>Genetic diversity of clinical and environmental Mucorales isolates obtained from an investigation of mucormycosis cases among solid organ transplant recipients.</title>
        <authorList>
            <person name="Nguyen M.H."/>
            <person name="Kaul D."/>
            <person name="Muto C."/>
            <person name="Cheng S.J."/>
            <person name="Richter R.A."/>
            <person name="Bruno V.M."/>
            <person name="Liu G."/>
            <person name="Beyhan S."/>
            <person name="Sundermann A.J."/>
            <person name="Mounaud S."/>
            <person name="Pasculle A.W."/>
            <person name="Nierman W.C."/>
            <person name="Driscoll E."/>
            <person name="Cumbie R."/>
            <person name="Clancy C.J."/>
            <person name="Dupont C.L."/>
        </authorList>
    </citation>
    <scope>NUCLEOTIDE SEQUENCE</scope>
    <source>
        <strain evidence="9">GL11</strain>
    </source>
</reference>
<keyword evidence="6 8" id="KW-0472">Membrane</keyword>
<keyword evidence="4 8" id="KW-1133">Transmembrane helix</keyword>
<dbReference type="OrthoDB" id="9999863at2759"/>
<evidence type="ECO:0000313" key="10">
    <source>
        <dbReference type="Proteomes" id="UP000716291"/>
    </source>
</evidence>
<evidence type="ECO:0000256" key="7">
    <source>
        <dbReference type="SAM" id="MobiDB-lite"/>
    </source>
</evidence>
<protein>
    <recommendedName>
        <fullName evidence="11">Potassium transport protein</fullName>
    </recommendedName>
</protein>
<organism evidence="9 10">
    <name type="scientific">Rhizopus oryzae</name>
    <name type="common">Mucormycosis agent</name>
    <name type="synonym">Rhizopus arrhizus var. delemar</name>
    <dbReference type="NCBI Taxonomy" id="64495"/>
    <lineage>
        <taxon>Eukaryota</taxon>
        <taxon>Fungi</taxon>
        <taxon>Fungi incertae sedis</taxon>
        <taxon>Mucoromycota</taxon>
        <taxon>Mucoromycotina</taxon>
        <taxon>Mucoromycetes</taxon>
        <taxon>Mucorales</taxon>
        <taxon>Mucorineae</taxon>
        <taxon>Rhizopodaceae</taxon>
        <taxon>Rhizopus</taxon>
    </lineage>
</organism>
<evidence type="ECO:0000256" key="5">
    <source>
        <dbReference type="ARBA" id="ARBA00023065"/>
    </source>
</evidence>
<feature type="transmembrane region" description="Helical" evidence="8">
    <location>
        <begin position="52"/>
        <end position="72"/>
    </location>
</feature>
<accession>A0A9P6XC70</accession>
<keyword evidence="10" id="KW-1185">Reference proteome</keyword>
<dbReference type="Proteomes" id="UP000716291">
    <property type="component" value="Unassembled WGS sequence"/>
</dbReference>
<feature type="compositionally biased region" description="Basic and acidic residues" evidence="7">
    <location>
        <begin position="227"/>
        <end position="238"/>
    </location>
</feature>
<evidence type="ECO:0000256" key="2">
    <source>
        <dbReference type="ARBA" id="ARBA00022448"/>
    </source>
</evidence>
<gene>
    <name evidence="9" type="ORF">G6F64_004694</name>
</gene>
<feature type="transmembrane region" description="Helical" evidence="8">
    <location>
        <begin position="537"/>
        <end position="555"/>
    </location>
</feature>
<dbReference type="EMBL" id="JAANQT010000530">
    <property type="protein sequence ID" value="KAG1310262.1"/>
    <property type="molecule type" value="Genomic_DNA"/>
</dbReference>
<evidence type="ECO:0000256" key="3">
    <source>
        <dbReference type="ARBA" id="ARBA00022692"/>
    </source>
</evidence>
<keyword evidence="2" id="KW-0813">Transport</keyword>
<feature type="region of interest" description="Disordered" evidence="7">
    <location>
        <begin position="212"/>
        <end position="242"/>
    </location>
</feature>
<evidence type="ECO:0008006" key="11">
    <source>
        <dbReference type="Google" id="ProtNLM"/>
    </source>
</evidence>
<sequence length="751" mass="86147">MLSKLWEDVNEFYNERIHFIQLHYLYILLLSLLSSIMLYLQSDKQWDYIDALFMATSAVTNTGLNTVAISSLSTAQLLVIYVSSFLSSHIMISIGVVTVRKHYFSKRFEDILLFNKTQQMREANQRKFERNVQEMSRLTRAGKPLRKRLSFLSVRSQPKQEQEQLSIGFKSMISLSASFTIIKKRFSNSDGVLCQMPNRRCLEEDELSQKGNFTIQSTSDQSTAQETQKECEKEDDGLRCTPEPSVRLSVEESYRNSNPQNIMFACNIEQQREIARRQFEKGKRLEDMPPGPSTKEAVIELEADEVVPREPTQKSELTRQQRYRLGGAEYRALDLLSRLVPAYYLFFLFGFGFILRAYIAMSPFVQDVLKRGRSVINPWYFSFFTSLSAFNNLGLSQVDESMEPFRQEPVMLTLVMILVLAGNTAYAILLRLVIHVLYKLTPHSFGMRRETLRYVLDHPRRCYTTLFPSAQTRWLLVVLVGITLIEFICFIALNYWLPVLEKMEMGTCILAGLFQSVSTRSAGYSVVDIMNLNPGNLIAYVVAMYISIYPVTIMMRNSNVYQERALGIYKGINESYGYDLELNNSETFHHLKRSNTISSVVTASKRALRGPDFFVRTQIQQQLTSEIFWLIACIFAICVIETSVVMSPSPITMFTIIYECVSAFGNIGASTGYPNTSTSQSAQYHKLSKLVLVVLMYRGRHRGLPAAIDRAVLLPSEQLEQKEEEDVLFRRRTASFGDGMPQEIYSRCRTL</sequence>
<dbReference type="GO" id="GO:0005886">
    <property type="term" value="C:plasma membrane"/>
    <property type="evidence" value="ECO:0007669"/>
    <property type="project" value="TreeGrafter"/>
</dbReference>
<comment type="caution">
    <text evidence="9">The sequence shown here is derived from an EMBL/GenBank/DDBJ whole genome shotgun (WGS) entry which is preliminary data.</text>
</comment>
<feature type="transmembrane region" description="Helical" evidence="8">
    <location>
        <begin position="340"/>
        <end position="359"/>
    </location>
</feature>
<dbReference type="GO" id="GO:1990573">
    <property type="term" value="P:potassium ion import across plasma membrane"/>
    <property type="evidence" value="ECO:0007669"/>
    <property type="project" value="TreeGrafter"/>
</dbReference>
<dbReference type="InterPro" id="IPR051143">
    <property type="entry name" value="TrkH_K-transport"/>
</dbReference>
<feature type="transmembrane region" description="Helical" evidence="8">
    <location>
        <begin position="410"/>
        <end position="438"/>
    </location>
</feature>
<dbReference type="PANTHER" id="PTHR31064:SF30">
    <property type="entry name" value="HIGH-AFFINITY POTASSIUM TRANSPORT PROTEIN-RELATED"/>
    <property type="match status" value="1"/>
</dbReference>
<dbReference type="Pfam" id="PF02386">
    <property type="entry name" value="TrkH"/>
    <property type="match status" value="1"/>
</dbReference>
<evidence type="ECO:0000313" key="9">
    <source>
        <dbReference type="EMBL" id="KAG1310262.1"/>
    </source>
</evidence>
<dbReference type="InterPro" id="IPR003445">
    <property type="entry name" value="Cat_transpt"/>
</dbReference>
<keyword evidence="5" id="KW-0406">Ion transport</keyword>
<dbReference type="PANTHER" id="PTHR31064">
    <property type="entry name" value="POTASSIUM TRANSPORT PROTEIN DDB_G0292412-RELATED"/>
    <property type="match status" value="1"/>
</dbReference>
<dbReference type="GO" id="GO:0030007">
    <property type="term" value="P:intracellular potassium ion homeostasis"/>
    <property type="evidence" value="ECO:0007669"/>
    <property type="project" value="TreeGrafter"/>
</dbReference>
<evidence type="ECO:0000256" key="8">
    <source>
        <dbReference type="SAM" id="Phobius"/>
    </source>
</evidence>
<feature type="transmembrane region" description="Helical" evidence="8">
    <location>
        <begin position="78"/>
        <end position="99"/>
    </location>
</feature>